<reference evidence="2" key="1">
    <citation type="journal article" date="2014" name="Int. J. Syst. Evol. Microbiol.">
        <title>Complete genome sequence of Corynebacterium casei LMG S-19264T (=DSM 44701T), isolated from a smear-ripened cheese.</title>
        <authorList>
            <consortium name="US DOE Joint Genome Institute (JGI-PGF)"/>
            <person name="Walter F."/>
            <person name="Albersmeier A."/>
            <person name="Kalinowski J."/>
            <person name="Ruckert C."/>
        </authorList>
    </citation>
    <scope>NUCLEOTIDE SEQUENCE</scope>
    <source>
        <strain evidence="2">CGMCC 1.15762</strain>
    </source>
</reference>
<protein>
    <submittedName>
        <fullName evidence="2">Acetyltransferase</fullName>
    </submittedName>
</protein>
<dbReference type="PANTHER" id="PTHR47237:SF1">
    <property type="entry name" value="SLL0310 PROTEIN"/>
    <property type="match status" value="1"/>
</dbReference>
<dbReference type="InterPro" id="IPR041496">
    <property type="entry name" value="YitH/HolE_GNAT"/>
</dbReference>
<reference evidence="2" key="2">
    <citation type="submission" date="2020-09" db="EMBL/GenBank/DDBJ databases">
        <authorList>
            <person name="Sun Q."/>
            <person name="Zhou Y."/>
        </authorList>
    </citation>
    <scope>NUCLEOTIDE SEQUENCE</scope>
    <source>
        <strain evidence="2">CGMCC 1.15762</strain>
    </source>
</reference>
<evidence type="ECO:0000259" key="1">
    <source>
        <dbReference type="PROSITE" id="PS51186"/>
    </source>
</evidence>
<feature type="domain" description="N-acetyltransferase" evidence="1">
    <location>
        <begin position="3"/>
        <end position="140"/>
    </location>
</feature>
<sequence length="283" mass="29406">MTPTMRTATTSDLGLILDWAAAEGWNPGLDDAAPFHAADPEGFFVAEDETGLVAAISVVNHSDSFAFLGLYLCRPDRRGRGIGLALWQHALAHAGERAVGLDGVAAQQGNYARSGFALAGSTARLVGPVAEPLGDAPRLREATSADIATLSALDAEATGVDRLRFITAWLTQTGCRRTVVMDGPGGPVGFATARLCRTDCKVGPVVAPDASAARDLAHAAARSIGATRCIIDLPSGTEPLRSLLETEGFSETFATARMYRTGQGGEAPTASPRLFATATLELG</sequence>
<dbReference type="SUPFAM" id="SSF55729">
    <property type="entry name" value="Acyl-CoA N-acyltransferases (Nat)"/>
    <property type="match status" value="1"/>
</dbReference>
<dbReference type="Proteomes" id="UP000617145">
    <property type="component" value="Unassembled WGS sequence"/>
</dbReference>
<dbReference type="GO" id="GO:0016747">
    <property type="term" value="F:acyltransferase activity, transferring groups other than amino-acyl groups"/>
    <property type="evidence" value="ECO:0007669"/>
    <property type="project" value="InterPro"/>
</dbReference>
<evidence type="ECO:0000313" key="2">
    <source>
        <dbReference type="EMBL" id="GGG74858.1"/>
    </source>
</evidence>
<dbReference type="InterPro" id="IPR016181">
    <property type="entry name" value="Acyl_CoA_acyltransferase"/>
</dbReference>
<gene>
    <name evidence="2" type="ORF">GCM10011415_24230</name>
</gene>
<dbReference type="Gene3D" id="3.40.630.90">
    <property type="match status" value="1"/>
</dbReference>
<dbReference type="InterPro" id="IPR000182">
    <property type="entry name" value="GNAT_dom"/>
</dbReference>
<evidence type="ECO:0000313" key="3">
    <source>
        <dbReference type="Proteomes" id="UP000617145"/>
    </source>
</evidence>
<comment type="caution">
    <text evidence="2">The sequence shown here is derived from an EMBL/GenBank/DDBJ whole genome shotgun (WGS) entry which is preliminary data.</text>
</comment>
<dbReference type="AlphaFoldDB" id="A0A8J2ZKP4"/>
<keyword evidence="3" id="KW-1185">Reference proteome</keyword>
<dbReference type="PANTHER" id="PTHR47237">
    <property type="entry name" value="SLL0310 PROTEIN"/>
    <property type="match status" value="1"/>
</dbReference>
<accession>A0A8J2ZKP4</accession>
<dbReference type="RefSeq" id="WP_188790472.1">
    <property type="nucleotide sequence ID" value="NZ_BMJV01000004.1"/>
</dbReference>
<organism evidence="2 3">
    <name type="scientific">Salipiger pallidus</name>
    <dbReference type="NCBI Taxonomy" id="1775170"/>
    <lineage>
        <taxon>Bacteria</taxon>
        <taxon>Pseudomonadati</taxon>
        <taxon>Pseudomonadota</taxon>
        <taxon>Alphaproteobacteria</taxon>
        <taxon>Rhodobacterales</taxon>
        <taxon>Roseobacteraceae</taxon>
        <taxon>Salipiger</taxon>
    </lineage>
</organism>
<dbReference type="Pfam" id="PF18014">
    <property type="entry name" value="Acetyltransf_18"/>
    <property type="match status" value="1"/>
</dbReference>
<dbReference type="CDD" id="cd04301">
    <property type="entry name" value="NAT_SF"/>
    <property type="match status" value="1"/>
</dbReference>
<dbReference type="InterPro" id="IPR052729">
    <property type="entry name" value="Acyl/Acetyltrans_Enzymes"/>
</dbReference>
<proteinExistence type="predicted"/>
<dbReference type="EMBL" id="BMJV01000004">
    <property type="protein sequence ID" value="GGG74858.1"/>
    <property type="molecule type" value="Genomic_DNA"/>
</dbReference>
<name>A0A8J2ZKP4_9RHOB</name>
<dbReference type="PROSITE" id="PS51186">
    <property type="entry name" value="GNAT"/>
    <property type="match status" value="1"/>
</dbReference>
<dbReference type="Pfam" id="PF00583">
    <property type="entry name" value="Acetyltransf_1"/>
    <property type="match status" value="1"/>
</dbReference>
<dbReference type="Gene3D" id="3.40.630.30">
    <property type="match status" value="1"/>
</dbReference>